<sequence length="478" mass="53088">MKFKTCLFIVISSLSVWTRSSYAQTKTRTNVIFILADDLGYGDLGSFGQKLIRTPHLDALTASGMKFTSFYSGTSVCAPSRSALMTGQHTGHTPIRGNKGMKPEGQFPLKNPAYTVAELFRDAGYVTGDFGKWGLGFPGSEGEPLKQGFSEFFGYNCQSIAHDYFPDHLWENNKRVELPNTQTDKKVYTGDLIQSKALAFIEKNKAKPFFAFLSYTLPHAELQLPANDPVMKQYIEAFHEQARPVKPQPGDADPGVYEPQAYPHAAYAAMVTRLDTYVGEVVAKLKALGIDKNTLIIFSSDNGPHREGGNEPEFFNSSGGFRGIKRDLYEGGIREPTIMSWPAVIKPGSTSAFTGAFWDMMPTFAEIIGVKAPASIDGISILPTLKGQPTVQKQHEFLYWEFHENGGRQAVRMGNWKGIRLNAMSDPDRPIELYDLAADPAETNDLARSNPEIVKKLSAILKREHTENPDFPFFSKKK</sequence>
<reference evidence="5 6" key="1">
    <citation type="submission" date="2019-11" db="EMBL/GenBank/DDBJ databases">
        <title>Pedobacter sp. HMF7056 Genome sequencing and assembly.</title>
        <authorList>
            <person name="Kang H."/>
            <person name="Kim H."/>
            <person name="Joh K."/>
        </authorList>
    </citation>
    <scope>NUCLEOTIDE SEQUENCE [LARGE SCALE GENOMIC DNA]</scope>
    <source>
        <strain evidence="5 6">HMF7056</strain>
    </source>
</reference>
<accession>A0A7K1XTC2</accession>
<dbReference type="AlphaFoldDB" id="A0A7K1XTC2"/>
<dbReference type="InterPro" id="IPR024607">
    <property type="entry name" value="Sulfatase_CS"/>
</dbReference>
<dbReference type="PROSITE" id="PS00523">
    <property type="entry name" value="SULFATASE_1"/>
    <property type="match status" value="1"/>
</dbReference>
<feature type="domain" description="Sulfatase N-terminal" evidence="4">
    <location>
        <begin position="30"/>
        <end position="370"/>
    </location>
</feature>
<dbReference type="CDD" id="cd16145">
    <property type="entry name" value="ARS_like"/>
    <property type="match status" value="1"/>
</dbReference>
<proteinExistence type="inferred from homology"/>
<keyword evidence="2 5" id="KW-0378">Hydrolase</keyword>
<keyword evidence="5" id="KW-0808">Transferase</keyword>
<keyword evidence="3" id="KW-0732">Signal</keyword>
<evidence type="ECO:0000256" key="1">
    <source>
        <dbReference type="ARBA" id="ARBA00008779"/>
    </source>
</evidence>
<evidence type="ECO:0000259" key="4">
    <source>
        <dbReference type="Pfam" id="PF00884"/>
    </source>
</evidence>
<dbReference type="GO" id="GO:0016787">
    <property type="term" value="F:hydrolase activity"/>
    <property type="evidence" value="ECO:0007669"/>
    <property type="project" value="UniProtKB-KW"/>
</dbReference>
<evidence type="ECO:0000313" key="6">
    <source>
        <dbReference type="Proteomes" id="UP000451233"/>
    </source>
</evidence>
<keyword evidence="6" id="KW-1185">Reference proteome</keyword>
<dbReference type="GO" id="GO:0016740">
    <property type="term" value="F:transferase activity"/>
    <property type="evidence" value="ECO:0007669"/>
    <property type="project" value="UniProtKB-KW"/>
</dbReference>
<dbReference type="Gene3D" id="3.40.720.10">
    <property type="entry name" value="Alkaline Phosphatase, subunit A"/>
    <property type="match status" value="1"/>
</dbReference>
<dbReference type="InterPro" id="IPR052701">
    <property type="entry name" value="GAG_Ulvan_Degrading_Sulfatases"/>
</dbReference>
<dbReference type="SUPFAM" id="SSF53649">
    <property type="entry name" value="Alkaline phosphatase-like"/>
    <property type="match status" value="1"/>
</dbReference>
<name>A0A7K1XTC2_9SPHI</name>
<comment type="similarity">
    <text evidence="1">Belongs to the sulfatase family.</text>
</comment>
<dbReference type="PANTHER" id="PTHR43751:SF3">
    <property type="entry name" value="SULFATASE N-TERMINAL DOMAIN-CONTAINING PROTEIN"/>
    <property type="match status" value="1"/>
</dbReference>
<evidence type="ECO:0000256" key="3">
    <source>
        <dbReference type="SAM" id="SignalP"/>
    </source>
</evidence>
<organism evidence="5 6">
    <name type="scientific">Hufsiella ginkgonis</name>
    <dbReference type="NCBI Taxonomy" id="2695274"/>
    <lineage>
        <taxon>Bacteria</taxon>
        <taxon>Pseudomonadati</taxon>
        <taxon>Bacteroidota</taxon>
        <taxon>Sphingobacteriia</taxon>
        <taxon>Sphingobacteriales</taxon>
        <taxon>Sphingobacteriaceae</taxon>
        <taxon>Hufsiella</taxon>
    </lineage>
</organism>
<dbReference type="EMBL" id="WVHS01000001">
    <property type="protein sequence ID" value="MXV13766.1"/>
    <property type="molecule type" value="Genomic_DNA"/>
</dbReference>
<dbReference type="InterPro" id="IPR000917">
    <property type="entry name" value="Sulfatase_N"/>
</dbReference>
<dbReference type="Pfam" id="PF00884">
    <property type="entry name" value="Sulfatase"/>
    <property type="match status" value="1"/>
</dbReference>
<gene>
    <name evidence="5" type="ORF">GS398_00490</name>
</gene>
<comment type="caution">
    <text evidence="5">The sequence shown here is derived from an EMBL/GenBank/DDBJ whole genome shotgun (WGS) entry which is preliminary data.</text>
</comment>
<feature type="signal peptide" evidence="3">
    <location>
        <begin position="1"/>
        <end position="23"/>
    </location>
</feature>
<dbReference type="Proteomes" id="UP000451233">
    <property type="component" value="Unassembled WGS sequence"/>
</dbReference>
<dbReference type="PANTHER" id="PTHR43751">
    <property type="entry name" value="SULFATASE"/>
    <property type="match status" value="1"/>
</dbReference>
<dbReference type="Gene3D" id="3.30.1120.10">
    <property type="match status" value="1"/>
</dbReference>
<protein>
    <submittedName>
        <fullName evidence="5">Sulfatase-like hydrolase/transferase</fullName>
    </submittedName>
</protein>
<feature type="chain" id="PRO_5029605951" evidence="3">
    <location>
        <begin position="24"/>
        <end position="478"/>
    </location>
</feature>
<evidence type="ECO:0000256" key="2">
    <source>
        <dbReference type="ARBA" id="ARBA00022801"/>
    </source>
</evidence>
<evidence type="ECO:0000313" key="5">
    <source>
        <dbReference type="EMBL" id="MXV13766.1"/>
    </source>
</evidence>
<dbReference type="InterPro" id="IPR017850">
    <property type="entry name" value="Alkaline_phosphatase_core_sf"/>
</dbReference>